<feature type="transmembrane region" description="Helical" evidence="1">
    <location>
        <begin position="50"/>
        <end position="74"/>
    </location>
</feature>
<reference evidence="2" key="2">
    <citation type="journal article" date="2021" name="PeerJ">
        <title>Extensive microbial diversity within the chicken gut microbiome revealed by metagenomics and culture.</title>
        <authorList>
            <person name="Gilroy R."/>
            <person name="Ravi A."/>
            <person name="Getino M."/>
            <person name="Pursley I."/>
            <person name="Horton D.L."/>
            <person name="Alikhan N.F."/>
            <person name="Baker D."/>
            <person name="Gharbi K."/>
            <person name="Hall N."/>
            <person name="Watson M."/>
            <person name="Adriaenssens E.M."/>
            <person name="Foster-Nyarko E."/>
            <person name="Jarju S."/>
            <person name="Secka A."/>
            <person name="Antonio M."/>
            <person name="Oren A."/>
            <person name="Chaudhuri R.R."/>
            <person name="La Ragione R."/>
            <person name="Hildebrand F."/>
            <person name="Pallen M.J."/>
        </authorList>
    </citation>
    <scope>NUCLEOTIDE SEQUENCE</scope>
    <source>
        <strain evidence="2">G3-3990</strain>
    </source>
</reference>
<proteinExistence type="predicted"/>
<organism evidence="2 3">
    <name type="scientific">Candidatus Gallipaludibacter merdavium</name>
    <dbReference type="NCBI Taxonomy" id="2840839"/>
    <lineage>
        <taxon>Bacteria</taxon>
        <taxon>Pseudomonadati</taxon>
        <taxon>Bacteroidota</taxon>
        <taxon>Bacteroidia</taxon>
        <taxon>Bacteroidales</taxon>
        <taxon>Candidatus Gallipaludibacter</taxon>
    </lineage>
</organism>
<dbReference type="InterPro" id="IPR025635">
    <property type="entry name" value="DUF4293"/>
</dbReference>
<keyword evidence="1" id="KW-0472">Membrane</keyword>
<dbReference type="AlphaFoldDB" id="A0A9D9N462"/>
<sequence length="152" mass="17684">MLQRIQTVYLVLVVLLCAFQCFLPIGQFVAPDTVYSWEFAWLLNPETGESVYSTWAMAVLQVVMGCIALVTIFLYKKRVLQMRLSIVNMVLMIGFYLLYGYYYWLICHHIEKLMYSVTVGMAFPLISLILTIMAFRGIFKDEALVRSLDRLR</sequence>
<reference evidence="2" key="1">
    <citation type="submission" date="2020-10" db="EMBL/GenBank/DDBJ databases">
        <authorList>
            <person name="Gilroy R."/>
        </authorList>
    </citation>
    <scope>NUCLEOTIDE SEQUENCE</scope>
    <source>
        <strain evidence="2">G3-3990</strain>
    </source>
</reference>
<protein>
    <submittedName>
        <fullName evidence="2">DUF4293 domain-containing protein</fullName>
    </submittedName>
</protein>
<keyword evidence="1" id="KW-1133">Transmembrane helix</keyword>
<keyword evidence="1" id="KW-0812">Transmembrane</keyword>
<feature type="transmembrane region" description="Helical" evidence="1">
    <location>
        <begin position="117"/>
        <end position="139"/>
    </location>
</feature>
<dbReference type="Pfam" id="PF14126">
    <property type="entry name" value="DUF4293"/>
    <property type="match status" value="1"/>
</dbReference>
<name>A0A9D9N462_9BACT</name>
<evidence type="ECO:0000313" key="2">
    <source>
        <dbReference type="EMBL" id="MBO8459543.1"/>
    </source>
</evidence>
<comment type="caution">
    <text evidence="2">The sequence shown here is derived from an EMBL/GenBank/DDBJ whole genome shotgun (WGS) entry which is preliminary data.</text>
</comment>
<feature type="transmembrane region" description="Helical" evidence="1">
    <location>
        <begin position="7"/>
        <end position="30"/>
    </location>
</feature>
<evidence type="ECO:0000313" key="3">
    <source>
        <dbReference type="Proteomes" id="UP000823641"/>
    </source>
</evidence>
<evidence type="ECO:0000256" key="1">
    <source>
        <dbReference type="SAM" id="Phobius"/>
    </source>
</evidence>
<dbReference type="EMBL" id="JADIMG010000045">
    <property type="protein sequence ID" value="MBO8459543.1"/>
    <property type="molecule type" value="Genomic_DNA"/>
</dbReference>
<dbReference type="Proteomes" id="UP000823641">
    <property type="component" value="Unassembled WGS sequence"/>
</dbReference>
<gene>
    <name evidence="2" type="ORF">IAA73_04320</name>
</gene>
<feature type="transmembrane region" description="Helical" evidence="1">
    <location>
        <begin position="86"/>
        <end position="105"/>
    </location>
</feature>
<accession>A0A9D9N462</accession>